<dbReference type="InterPro" id="IPR006977">
    <property type="entry name" value="Yip1_dom"/>
</dbReference>
<accession>A0ABQ5YI17</accession>
<evidence type="ECO:0000256" key="3">
    <source>
        <dbReference type="ARBA" id="ARBA00022989"/>
    </source>
</evidence>
<evidence type="ECO:0000256" key="5">
    <source>
        <dbReference type="SAM" id="Phobius"/>
    </source>
</evidence>
<gene>
    <name evidence="7" type="ORF">GCM10007907_34360</name>
</gene>
<dbReference type="EMBL" id="BSOG01000005">
    <property type="protein sequence ID" value="GLR14646.1"/>
    <property type="molecule type" value="Genomic_DNA"/>
</dbReference>
<feature type="transmembrane region" description="Helical" evidence="5">
    <location>
        <begin position="108"/>
        <end position="128"/>
    </location>
</feature>
<evidence type="ECO:0000259" key="6">
    <source>
        <dbReference type="Pfam" id="PF04893"/>
    </source>
</evidence>
<sequence>MNLVQRVQGILLKPKETWPVIDAESTTVASIYKEYLLILAAIPVIASFIGMSLIGVGGFGISIRTPIVAGLVQAVLTYGLSLLMVFVLSLIVDALAPSFGGTKNPLNAFKVVAFSMTASYVVGILSIVPMLGMLGILGALYGFYLLYLGLPVLMKCSEDKAIGYTAVVAVIGFVASIIIGVIAGAVTAPFMLMGAASSISVDSPDGKVAIDTSKLEAMAKKMEEAGKKLEEAQASGDTAAAGAALGAMVSGGGTPIASQELKAFLPENIAGLKRNSLEAESNSAMGFSVSTAKAAYGDDTRSLRLSITDLGGAGGLMSLAAWANVTSDKETDTAIEKIYKDGKRTLREDYQKDGSRGQFSVVLANGVMLEAEGNQVDIALLKQAIVSVNPDKIEALQRPAKQ</sequence>
<reference evidence="8" key="1">
    <citation type="journal article" date="2019" name="Int. J. Syst. Evol. Microbiol.">
        <title>The Global Catalogue of Microorganisms (GCM) 10K type strain sequencing project: providing services to taxonomists for standard genome sequencing and annotation.</title>
        <authorList>
            <consortium name="The Broad Institute Genomics Platform"/>
            <consortium name="The Broad Institute Genome Sequencing Center for Infectious Disease"/>
            <person name="Wu L."/>
            <person name="Ma J."/>
        </authorList>
    </citation>
    <scope>NUCLEOTIDE SEQUENCE [LARGE SCALE GENOMIC DNA]</scope>
    <source>
        <strain evidence="8">NBRC 110044</strain>
    </source>
</reference>
<keyword evidence="8" id="KW-1185">Reference proteome</keyword>
<feature type="transmembrane region" description="Helical" evidence="5">
    <location>
        <begin position="134"/>
        <end position="154"/>
    </location>
</feature>
<comment type="subcellular location">
    <subcellularLocation>
        <location evidence="1">Membrane</location>
        <topology evidence="1">Multi-pass membrane protein</topology>
    </subcellularLocation>
</comment>
<organism evidence="7 8">
    <name type="scientific">Chitinimonas prasina</name>
    <dbReference type="NCBI Taxonomy" id="1434937"/>
    <lineage>
        <taxon>Bacteria</taxon>
        <taxon>Pseudomonadati</taxon>
        <taxon>Pseudomonadota</taxon>
        <taxon>Betaproteobacteria</taxon>
        <taxon>Neisseriales</taxon>
        <taxon>Chitinibacteraceae</taxon>
        <taxon>Chitinimonas</taxon>
    </lineage>
</organism>
<dbReference type="Proteomes" id="UP001156706">
    <property type="component" value="Unassembled WGS sequence"/>
</dbReference>
<dbReference type="RefSeq" id="WP_284197718.1">
    <property type="nucleotide sequence ID" value="NZ_BSOG01000005.1"/>
</dbReference>
<keyword evidence="3 5" id="KW-1133">Transmembrane helix</keyword>
<name>A0ABQ5YI17_9NEIS</name>
<evidence type="ECO:0000256" key="1">
    <source>
        <dbReference type="ARBA" id="ARBA00004141"/>
    </source>
</evidence>
<feature type="transmembrane region" description="Helical" evidence="5">
    <location>
        <begin position="35"/>
        <end position="63"/>
    </location>
</feature>
<feature type="domain" description="Yip1" evidence="6">
    <location>
        <begin position="9"/>
        <end position="177"/>
    </location>
</feature>
<proteinExistence type="predicted"/>
<protein>
    <recommendedName>
        <fullName evidence="6">Yip1 domain-containing protein</fullName>
    </recommendedName>
</protein>
<dbReference type="Pfam" id="PF04893">
    <property type="entry name" value="Yip1"/>
    <property type="match status" value="1"/>
</dbReference>
<evidence type="ECO:0000313" key="7">
    <source>
        <dbReference type="EMBL" id="GLR14646.1"/>
    </source>
</evidence>
<evidence type="ECO:0000313" key="8">
    <source>
        <dbReference type="Proteomes" id="UP001156706"/>
    </source>
</evidence>
<feature type="transmembrane region" description="Helical" evidence="5">
    <location>
        <begin position="166"/>
        <end position="192"/>
    </location>
</feature>
<keyword evidence="4 5" id="KW-0472">Membrane</keyword>
<evidence type="ECO:0000256" key="2">
    <source>
        <dbReference type="ARBA" id="ARBA00022692"/>
    </source>
</evidence>
<feature type="transmembrane region" description="Helical" evidence="5">
    <location>
        <begin position="75"/>
        <end position="96"/>
    </location>
</feature>
<evidence type="ECO:0000256" key="4">
    <source>
        <dbReference type="ARBA" id="ARBA00023136"/>
    </source>
</evidence>
<comment type="caution">
    <text evidence="7">The sequence shown here is derived from an EMBL/GenBank/DDBJ whole genome shotgun (WGS) entry which is preliminary data.</text>
</comment>
<keyword evidence="2 5" id="KW-0812">Transmembrane</keyword>